<dbReference type="RefSeq" id="WP_035014328.1">
    <property type="nucleotide sequence ID" value="NZ_ARZY01000013.1"/>
</dbReference>
<dbReference type="PROSITE" id="PS50059">
    <property type="entry name" value="FKBP_PPIASE"/>
    <property type="match status" value="1"/>
</dbReference>
<evidence type="ECO:0000256" key="5">
    <source>
        <dbReference type="ARBA" id="ARBA00023235"/>
    </source>
</evidence>
<evidence type="ECO:0000256" key="8">
    <source>
        <dbReference type="SAM" id="Coils"/>
    </source>
</evidence>
<evidence type="ECO:0000256" key="7">
    <source>
        <dbReference type="RuleBase" id="RU003915"/>
    </source>
</evidence>
<dbReference type="Pfam" id="PF01346">
    <property type="entry name" value="FKBP_N"/>
    <property type="match status" value="1"/>
</dbReference>
<dbReference type="FunFam" id="3.10.50.40:FF:000045">
    <property type="entry name" value="Peptidyl-prolyl cis-trans isomerase"/>
    <property type="match status" value="1"/>
</dbReference>
<dbReference type="OrthoDB" id="9814548at2"/>
<dbReference type="SUPFAM" id="SSF54534">
    <property type="entry name" value="FKBP-like"/>
    <property type="match status" value="1"/>
</dbReference>
<dbReference type="PANTHER" id="PTHR43811:SF23">
    <property type="entry name" value="FKBP-TYPE 22 KDA PEPTIDYL-PROLYL CIS-TRANS ISOMERASE"/>
    <property type="match status" value="1"/>
</dbReference>
<protein>
    <recommendedName>
        <fullName evidence="7">Peptidyl-prolyl cis-trans isomerase</fullName>
        <ecNumber evidence="7">5.2.1.8</ecNumber>
    </recommendedName>
</protein>
<feature type="chain" id="PRO_5004898384" description="Peptidyl-prolyl cis-trans isomerase" evidence="9">
    <location>
        <begin position="18"/>
        <end position="256"/>
    </location>
</feature>
<dbReference type="AlphaFoldDB" id="W7QMZ8"/>
<dbReference type="NCBIfam" id="NF008602">
    <property type="entry name" value="PRK11570.1"/>
    <property type="match status" value="1"/>
</dbReference>
<dbReference type="InterPro" id="IPR046357">
    <property type="entry name" value="PPIase_dom_sf"/>
</dbReference>
<dbReference type="Proteomes" id="UP000019276">
    <property type="component" value="Unassembled WGS sequence"/>
</dbReference>
<dbReference type="Pfam" id="PF00254">
    <property type="entry name" value="FKBP_C"/>
    <property type="match status" value="1"/>
</dbReference>
<sequence length="256" mass="27304">MQKLGVVSALAAALVLAGCGKDTEADKAANTQAKTTEQTQTEEAVTLQTLKEKQAYGLGVNFGTQLKSTVEQINGVGLTLDIEKVKQGVADALAGTPALDQAAIQTALQELQKEHQELDAAKRAEDGKEFLEQGEAFLAENAKKEGVQTTESGLQYEVLTEGEGDKPAATDTVTVHYTGTLIDGTKFDSSVDRGEPASFPLNRVIPGWTEGVQLMNVGSKYRFYIPYNLAYGENGTGSIPPFSTLIFDVELISIEG</sequence>
<evidence type="ECO:0000256" key="4">
    <source>
        <dbReference type="ARBA" id="ARBA00023110"/>
    </source>
</evidence>
<evidence type="ECO:0000256" key="9">
    <source>
        <dbReference type="SAM" id="SignalP"/>
    </source>
</evidence>
<feature type="coiled-coil region" evidence="8">
    <location>
        <begin position="101"/>
        <end position="128"/>
    </location>
</feature>
<accession>W7QMZ8</accession>
<dbReference type="PROSITE" id="PS51257">
    <property type="entry name" value="PROKAR_LIPOPROTEIN"/>
    <property type="match status" value="1"/>
</dbReference>
<dbReference type="InterPro" id="IPR000774">
    <property type="entry name" value="PPIase_FKBP_N"/>
</dbReference>
<dbReference type="InterPro" id="IPR001179">
    <property type="entry name" value="PPIase_FKBP_dom"/>
</dbReference>
<proteinExistence type="inferred from homology"/>
<organism evidence="11 12">
    <name type="scientific">Catenovulum agarivorans DS-2</name>
    <dbReference type="NCBI Taxonomy" id="1328313"/>
    <lineage>
        <taxon>Bacteria</taxon>
        <taxon>Pseudomonadati</taxon>
        <taxon>Pseudomonadota</taxon>
        <taxon>Gammaproteobacteria</taxon>
        <taxon>Alteromonadales</taxon>
        <taxon>Alteromonadaceae</taxon>
        <taxon>Catenovulum</taxon>
    </lineage>
</organism>
<comment type="catalytic activity">
    <reaction evidence="1 6 7">
        <text>[protein]-peptidylproline (omega=180) = [protein]-peptidylproline (omega=0)</text>
        <dbReference type="Rhea" id="RHEA:16237"/>
        <dbReference type="Rhea" id="RHEA-COMP:10747"/>
        <dbReference type="Rhea" id="RHEA-COMP:10748"/>
        <dbReference type="ChEBI" id="CHEBI:83833"/>
        <dbReference type="ChEBI" id="CHEBI:83834"/>
        <dbReference type="EC" id="5.2.1.8"/>
    </reaction>
</comment>
<feature type="domain" description="PPIase FKBP-type" evidence="10">
    <location>
        <begin position="170"/>
        <end position="255"/>
    </location>
</feature>
<comment type="caution">
    <text evidence="11">The sequence shown here is derived from an EMBL/GenBank/DDBJ whole genome shotgun (WGS) entry which is preliminary data.</text>
</comment>
<evidence type="ECO:0000256" key="3">
    <source>
        <dbReference type="ARBA" id="ARBA00022729"/>
    </source>
</evidence>
<dbReference type="InterPro" id="IPR036944">
    <property type="entry name" value="PPIase_FKBP_N_sf"/>
</dbReference>
<dbReference type="PATRIC" id="fig|1328313.3.peg.1763"/>
<dbReference type="PANTHER" id="PTHR43811">
    <property type="entry name" value="FKBP-TYPE PEPTIDYL-PROLYL CIS-TRANS ISOMERASE FKPA"/>
    <property type="match status" value="1"/>
</dbReference>
<evidence type="ECO:0000313" key="12">
    <source>
        <dbReference type="Proteomes" id="UP000019276"/>
    </source>
</evidence>
<dbReference type="GO" id="GO:0003755">
    <property type="term" value="F:peptidyl-prolyl cis-trans isomerase activity"/>
    <property type="evidence" value="ECO:0007669"/>
    <property type="project" value="UniProtKB-UniRule"/>
</dbReference>
<keyword evidence="3 9" id="KW-0732">Signal</keyword>
<reference evidence="11 12" key="1">
    <citation type="journal article" date="2014" name="Genome Announc.">
        <title>Draft Genome Sequence of the Agar-Degrading Bacterium Catenovulum sp. Strain DS-2, Isolated from Intestines of Haliotis diversicolor.</title>
        <authorList>
            <person name="Shan D."/>
            <person name="Li X."/>
            <person name="Gu Z."/>
            <person name="Wei G."/>
            <person name="Gao Z."/>
            <person name="Shao Z."/>
        </authorList>
    </citation>
    <scope>NUCLEOTIDE SEQUENCE [LARGE SCALE GENOMIC DNA]</scope>
    <source>
        <strain evidence="11 12">DS-2</strain>
    </source>
</reference>
<keyword evidence="8" id="KW-0175">Coiled coil</keyword>
<dbReference type="Gene3D" id="1.10.287.460">
    <property type="entry name" value="Peptidyl-prolyl cis-trans isomerase, FKBP-type, N-terminal domain"/>
    <property type="match status" value="1"/>
</dbReference>
<keyword evidence="12" id="KW-1185">Reference proteome</keyword>
<dbReference type="eggNOG" id="COG0545">
    <property type="taxonomic scope" value="Bacteria"/>
</dbReference>
<dbReference type="Gene3D" id="3.10.50.40">
    <property type="match status" value="1"/>
</dbReference>
<dbReference type="EC" id="5.2.1.8" evidence="7"/>
<comment type="similarity">
    <text evidence="2 7">Belongs to the FKBP-type PPIase family.</text>
</comment>
<name>W7QMZ8_9ALTE</name>
<gene>
    <name evidence="11" type="ORF">DS2_08635</name>
</gene>
<dbReference type="EMBL" id="ARZY01000013">
    <property type="protein sequence ID" value="EWH10327.1"/>
    <property type="molecule type" value="Genomic_DNA"/>
</dbReference>
<feature type="signal peptide" evidence="9">
    <location>
        <begin position="1"/>
        <end position="17"/>
    </location>
</feature>
<dbReference type="GO" id="GO:0006457">
    <property type="term" value="P:protein folding"/>
    <property type="evidence" value="ECO:0007669"/>
    <property type="project" value="InterPro"/>
</dbReference>
<dbReference type="STRING" id="1328313.DS2_08635"/>
<evidence type="ECO:0000313" key="11">
    <source>
        <dbReference type="EMBL" id="EWH10327.1"/>
    </source>
</evidence>
<keyword evidence="4 6" id="KW-0697">Rotamase</keyword>
<keyword evidence="5 6" id="KW-0413">Isomerase</keyword>
<evidence type="ECO:0000256" key="1">
    <source>
        <dbReference type="ARBA" id="ARBA00000971"/>
    </source>
</evidence>
<evidence type="ECO:0000256" key="6">
    <source>
        <dbReference type="PROSITE-ProRule" id="PRU00277"/>
    </source>
</evidence>
<evidence type="ECO:0000256" key="2">
    <source>
        <dbReference type="ARBA" id="ARBA00006577"/>
    </source>
</evidence>
<evidence type="ECO:0000259" key="10">
    <source>
        <dbReference type="PROSITE" id="PS50059"/>
    </source>
</evidence>